<organism evidence="1 2">
    <name type="scientific">Nocardia amamiensis</name>
    <dbReference type="NCBI Taxonomy" id="404578"/>
    <lineage>
        <taxon>Bacteria</taxon>
        <taxon>Bacillati</taxon>
        <taxon>Actinomycetota</taxon>
        <taxon>Actinomycetes</taxon>
        <taxon>Mycobacteriales</taxon>
        <taxon>Nocardiaceae</taxon>
        <taxon>Nocardia</taxon>
    </lineage>
</organism>
<accession>A0ABS0CR95</accession>
<evidence type="ECO:0000313" key="1">
    <source>
        <dbReference type="EMBL" id="MBF6299139.1"/>
    </source>
</evidence>
<evidence type="ECO:0000313" key="2">
    <source>
        <dbReference type="Proteomes" id="UP000702209"/>
    </source>
</evidence>
<name>A0ABS0CR95_9NOCA</name>
<reference evidence="1 2" key="1">
    <citation type="submission" date="2020-10" db="EMBL/GenBank/DDBJ databases">
        <title>Identification of Nocardia species via Next-generation sequencing and recognition of intraspecies genetic diversity.</title>
        <authorList>
            <person name="Li P."/>
            <person name="Li P."/>
            <person name="Lu B."/>
        </authorList>
    </citation>
    <scope>NUCLEOTIDE SEQUENCE [LARGE SCALE GENOMIC DNA]</scope>
    <source>
        <strain evidence="1 2">BJ06-0157</strain>
    </source>
</reference>
<gene>
    <name evidence="1" type="ORF">IU459_16545</name>
</gene>
<dbReference type="EMBL" id="JADLQX010000011">
    <property type="protein sequence ID" value="MBF6299139.1"/>
    <property type="molecule type" value="Genomic_DNA"/>
</dbReference>
<keyword evidence="2" id="KW-1185">Reference proteome</keyword>
<proteinExistence type="predicted"/>
<dbReference type="Proteomes" id="UP000702209">
    <property type="component" value="Unassembled WGS sequence"/>
</dbReference>
<comment type="caution">
    <text evidence="1">The sequence shown here is derived from an EMBL/GenBank/DDBJ whole genome shotgun (WGS) entry which is preliminary data.</text>
</comment>
<protein>
    <submittedName>
        <fullName evidence="1">Uncharacterized protein</fullName>
    </submittedName>
</protein>
<sequence length="52" mass="5844">MQADNDEAMLAVRRQPSHLPGMLTRAQIVGHYCERTGRSAENWRDRSSTATA</sequence>